<protein>
    <recommendedName>
        <fullName evidence="3">CopG family transcriptional regulator</fullName>
    </recommendedName>
</protein>
<organism evidence="1 2">
    <name type="scientific">Deinococcus radiotolerans</name>
    <dbReference type="NCBI Taxonomy" id="1309407"/>
    <lineage>
        <taxon>Bacteria</taxon>
        <taxon>Thermotogati</taxon>
        <taxon>Deinococcota</taxon>
        <taxon>Deinococci</taxon>
        <taxon>Deinococcales</taxon>
        <taxon>Deinococcaceae</taxon>
        <taxon>Deinococcus</taxon>
    </lineage>
</organism>
<keyword evidence="2" id="KW-1185">Reference proteome</keyword>
<proteinExistence type="predicted"/>
<sequence>MSRAQTVLMTFDAQSLATLDRMVQHGGYEDRGDCVQESLKINHLFQQLAAQGFTEVLVRNPNDDRYERELVIPRLKHIARRARRSRRTRRNRR</sequence>
<evidence type="ECO:0008006" key="3">
    <source>
        <dbReference type="Google" id="ProtNLM"/>
    </source>
</evidence>
<comment type="caution">
    <text evidence="1">The sequence shown here is derived from an EMBL/GenBank/DDBJ whole genome shotgun (WGS) entry which is preliminary data.</text>
</comment>
<reference evidence="2" key="1">
    <citation type="journal article" date="2019" name="Int. J. Syst. Evol. Microbiol.">
        <title>The Global Catalogue of Microorganisms (GCM) 10K type strain sequencing project: providing services to taxonomists for standard genome sequencing and annotation.</title>
        <authorList>
            <consortium name="The Broad Institute Genomics Platform"/>
            <consortium name="The Broad Institute Genome Sequencing Center for Infectious Disease"/>
            <person name="Wu L."/>
            <person name="Ma J."/>
        </authorList>
    </citation>
    <scope>NUCLEOTIDE SEQUENCE [LARGE SCALE GENOMIC DNA]</scope>
    <source>
        <strain evidence="2">JCM 19173</strain>
    </source>
</reference>
<evidence type="ECO:0000313" key="2">
    <source>
        <dbReference type="Proteomes" id="UP000604341"/>
    </source>
</evidence>
<dbReference type="EMBL" id="BMPE01000021">
    <property type="protein sequence ID" value="GGL15680.1"/>
    <property type="molecule type" value="Genomic_DNA"/>
</dbReference>
<dbReference type="Proteomes" id="UP000604341">
    <property type="component" value="Unassembled WGS sequence"/>
</dbReference>
<dbReference type="RefSeq" id="WP_189070583.1">
    <property type="nucleotide sequence ID" value="NZ_BMPE01000021.1"/>
</dbReference>
<accession>A0ABQ2FQ32</accession>
<evidence type="ECO:0000313" key="1">
    <source>
        <dbReference type="EMBL" id="GGL15680.1"/>
    </source>
</evidence>
<name>A0ABQ2FQ32_9DEIO</name>
<gene>
    <name evidence="1" type="ORF">GCM10010844_38270</name>
</gene>